<accession>A0A158AV26</accession>
<dbReference type="SUPFAM" id="SSF46689">
    <property type="entry name" value="Homeodomain-like"/>
    <property type="match status" value="1"/>
</dbReference>
<dbReference type="NCBIfam" id="NF033545">
    <property type="entry name" value="transpos_IS630"/>
    <property type="match status" value="1"/>
</dbReference>
<sequence>MSLIERKTAARRDVMRARIALWAHEGHPNTVIARELNVSVQTVCMWRKRIALHGAQRLREGERSGRRPRITQETRLQLIALACEAHEPEERVTPTLDEIVARAIERGIVEQISRTHVQRILQAGDVRPRRVKQWLHSPDLAFREKVNVICKSHRKVPRNAVFLSIDEKTGIQAIERKHPGHAPAPGRLRRREFEYIRHGTQALIAALDVHTGQVLADCRERRTQDDLVAFMERGAYPGKRVHVIWDNLNTHRAQAVWHAFNARHDERFHFHFTPLHGSWVYQIELWFARYTRRVLRHASHTSIAHLRERTEQFILEHNQTARPPSDGLSEGIRCKLAHRNRETDMPAIPPNNARPNFSVSCAACLAMSRSSHKPTGGTC</sequence>
<dbReference type="Proteomes" id="UP000054978">
    <property type="component" value="Unassembled WGS sequence"/>
</dbReference>
<dbReference type="STRING" id="1777144.AWB83_02299"/>
<dbReference type="InterPro" id="IPR038717">
    <property type="entry name" value="Tc1-like_DDE_dom"/>
</dbReference>
<feature type="domain" description="Tc1-like transposase DDE" evidence="1">
    <location>
        <begin position="163"/>
        <end position="306"/>
    </location>
</feature>
<dbReference type="Pfam" id="PF13358">
    <property type="entry name" value="DDE_3"/>
    <property type="match status" value="1"/>
</dbReference>
<dbReference type="Pfam" id="PF13565">
    <property type="entry name" value="HTH_32"/>
    <property type="match status" value="1"/>
</dbReference>
<keyword evidence="3" id="KW-1185">Reference proteome</keyword>
<evidence type="ECO:0000313" key="2">
    <source>
        <dbReference type="EMBL" id="SAK60877.1"/>
    </source>
</evidence>
<protein>
    <submittedName>
        <fullName evidence="2">Transposase</fullName>
    </submittedName>
</protein>
<evidence type="ECO:0000259" key="1">
    <source>
        <dbReference type="Pfam" id="PF13358"/>
    </source>
</evidence>
<organism evidence="2 3">
    <name type="scientific">Caballeronia ptereochthonis</name>
    <dbReference type="NCBI Taxonomy" id="1777144"/>
    <lineage>
        <taxon>Bacteria</taxon>
        <taxon>Pseudomonadati</taxon>
        <taxon>Pseudomonadota</taxon>
        <taxon>Betaproteobacteria</taxon>
        <taxon>Burkholderiales</taxon>
        <taxon>Burkholderiaceae</taxon>
        <taxon>Caballeronia</taxon>
    </lineage>
</organism>
<name>A0A158AV26_9BURK</name>
<dbReference type="AlphaFoldDB" id="A0A158AV26"/>
<dbReference type="InterPro" id="IPR009057">
    <property type="entry name" value="Homeodomain-like_sf"/>
</dbReference>
<dbReference type="EMBL" id="FCOB02000009">
    <property type="protein sequence ID" value="SAK60877.1"/>
    <property type="molecule type" value="Genomic_DNA"/>
</dbReference>
<reference evidence="2" key="1">
    <citation type="submission" date="2016-01" db="EMBL/GenBank/DDBJ databases">
        <authorList>
            <person name="Peeters C."/>
        </authorList>
    </citation>
    <scope>NUCLEOTIDE SEQUENCE [LARGE SCALE GENOMIC DNA]</scope>
    <source>
        <strain evidence="2">LMG 29326</strain>
    </source>
</reference>
<proteinExistence type="predicted"/>
<gene>
    <name evidence="2" type="ORF">AWB83_02299</name>
</gene>
<dbReference type="InterPro" id="IPR047655">
    <property type="entry name" value="Transpos_IS630-like"/>
</dbReference>
<comment type="caution">
    <text evidence="2">The sequence shown here is derived from an EMBL/GenBank/DDBJ whole genome shotgun (WGS) entry which is preliminary data.</text>
</comment>
<evidence type="ECO:0000313" key="3">
    <source>
        <dbReference type="Proteomes" id="UP000054978"/>
    </source>
</evidence>